<dbReference type="EnsemblProtists" id="EOD39373">
    <property type="protein sequence ID" value="EOD39373"/>
    <property type="gene ID" value="EMIHUDRAFT_466683"/>
</dbReference>
<dbReference type="RefSeq" id="XP_005791802.1">
    <property type="nucleotide sequence ID" value="XM_005791745.1"/>
</dbReference>
<evidence type="ECO:0000313" key="2">
    <source>
        <dbReference type="Proteomes" id="UP000013827"/>
    </source>
</evidence>
<dbReference type="AlphaFoldDB" id="A0A0D3KUD8"/>
<dbReference type="KEGG" id="ehx:EMIHUDRAFT_466683"/>
<accession>A0A0D3KUD8</accession>
<dbReference type="PaxDb" id="2903-EOD39373"/>
<sequence>MVVSGAWREADLANGSHPPATALDAARTRSLFRLIHLPKTGGTSVETLLSLGHQPHRRLSKLAWWCGALDASPSIRAAGCSSGVGRSSSPFLLPHGVGMRQLARRLRLAEAFLADNADVVGTTDQLDDVIVTLCHLAGASAAGVAAAAAAASASPAAAANGTAWARRLARGNVLPRYPRRAELAVEAPSLLASLDASNAYDARLHEAAVLLGRRNRHRVGAARYDAALRALRALRLPARSKVAAPARWYAQELAALRRQEGRHELCAAGGDRDCRGVRGSCATDSERGWRALLPRFLLHPLVTMGASLLSLGPHRSC</sequence>
<protein>
    <recommendedName>
        <fullName evidence="3">Fanconi-associated nuclease</fullName>
    </recommendedName>
</protein>
<reference evidence="2" key="1">
    <citation type="journal article" date="2013" name="Nature">
        <title>Pan genome of the phytoplankton Emiliania underpins its global distribution.</title>
        <authorList>
            <person name="Read B.A."/>
            <person name="Kegel J."/>
            <person name="Klute M.J."/>
            <person name="Kuo A."/>
            <person name="Lefebvre S.C."/>
            <person name="Maumus F."/>
            <person name="Mayer C."/>
            <person name="Miller J."/>
            <person name="Monier A."/>
            <person name="Salamov A."/>
            <person name="Young J."/>
            <person name="Aguilar M."/>
            <person name="Claverie J.M."/>
            <person name="Frickenhaus S."/>
            <person name="Gonzalez K."/>
            <person name="Herman E.K."/>
            <person name="Lin Y.C."/>
            <person name="Napier J."/>
            <person name="Ogata H."/>
            <person name="Sarno A.F."/>
            <person name="Shmutz J."/>
            <person name="Schroeder D."/>
            <person name="de Vargas C."/>
            <person name="Verret F."/>
            <person name="von Dassow P."/>
            <person name="Valentin K."/>
            <person name="Van de Peer Y."/>
            <person name="Wheeler G."/>
            <person name="Dacks J.B."/>
            <person name="Delwiche C.F."/>
            <person name="Dyhrman S.T."/>
            <person name="Glockner G."/>
            <person name="John U."/>
            <person name="Richards T."/>
            <person name="Worden A.Z."/>
            <person name="Zhang X."/>
            <person name="Grigoriev I.V."/>
            <person name="Allen A.E."/>
            <person name="Bidle K."/>
            <person name="Borodovsky M."/>
            <person name="Bowler C."/>
            <person name="Brownlee C."/>
            <person name="Cock J.M."/>
            <person name="Elias M."/>
            <person name="Gladyshev V.N."/>
            <person name="Groth M."/>
            <person name="Guda C."/>
            <person name="Hadaegh A."/>
            <person name="Iglesias-Rodriguez M.D."/>
            <person name="Jenkins J."/>
            <person name="Jones B.M."/>
            <person name="Lawson T."/>
            <person name="Leese F."/>
            <person name="Lindquist E."/>
            <person name="Lobanov A."/>
            <person name="Lomsadze A."/>
            <person name="Malik S.B."/>
            <person name="Marsh M.E."/>
            <person name="Mackinder L."/>
            <person name="Mock T."/>
            <person name="Mueller-Roeber B."/>
            <person name="Pagarete A."/>
            <person name="Parker M."/>
            <person name="Probert I."/>
            <person name="Quesneville H."/>
            <person name="Raines C."/>
            <person name="Rensing S.A."/>
            <person name="Riano-Pachon D.M."/>
            <person name="Richier S."/>
            <person name="Rokitta S."/>
            <person name="Shiraiwa Y."/>
            <person name="Soanes D.M."/>
            <person name="van der Giezen M."/>
            <person name="Wahlund T.M."/>
            <person name="Williams B."/>
            <person name="Wilson W."/>
            <person name="Wolfe G."/>
            <person name="Wurch L.L."/>
        </authorList>
    </citation>
    <scope>NUCLEOTIDE SEQUENCE</scope>
</reference>
<dbReference type="HOGENOM" id="CLU_878328_0_0_1"/>
<keyword evidence="2" id="KW-1185">Reference proteome</keyword>
<evidence type="ECO:0008006" key="3">
    <source>
        <dbReference type="Google" id="ProtNLM"/>
    </source>
</evidence>
<dbReference type="GeneID" id="17284644"/>
<proteinExistence type="predicted"/>
<organism evidence="1 2">
    <name type="scientific">Emiliania huxleyi (strain CCMP1516)</name>
    <dbReference type="NCBI Taxonomy" id="280463"/>
    <lineage>
        <taxon>Eukaryota</taxon>
        <taxon>Haptista</taxon>
        <taxon>Haptophyta</taxon>
        <taxon>Prymnesiophyceae</taxon>
        <taxon>Isochrysidales</taxon>
        <taxon>Noelaerhabdaceae</taxon>
        <taxon>Emiliania</taxon>
    </lineage>
</organism>
<name>A0A0D3KUD8_EMIH1</name>
<reference evidence="1" key="2">
    <citation type="submission" date="2024-10" db="UniProtKB">
        <authorList>
            <consortium name="EnsemblProtists"/>
        </authorList>
    </citation>
    <scope>IDENTIFICATION</scope>
</reference>
<evidence type="ECO:0000313" key="1">
    <source>
        <dbReference type="EnsemblProtists" id="EOD39373"/>
    </source>
</evidence>
<dbReference type="Proteomes" id="UP000013827">
    <property type="component" value="Unassembled WGS sequence"/>
</dbReference>